<comment type="caution">
    <text evidence="1">The sequence shown here is derived from an EMBL/GenBank/DDBJ whole genome shotgun (WGS) entry which is preliminary data.</text>
</comment>
<sequence>MSLLVTLPELTQIQICHELDAISFTYEAPALPLSPTKTHDKEEELIMEDKANIHLFNNALNALYKWIGNKGFNNETDSDAQDTLIKHIFKLAKAFNLVTIVTLPTPSPPPPCSRPHLDKEDIHMEPPTPTCVFSEAATQTPAPLPEVATIPS</sequence>
<dbReference type="AlphaFoldDB" id="A0A9P6BX06"/>
<dbReference type="Proteomes" id="UP000807342">
    <property type="component" value="Unassembled WGS sequence"/>
</dbReference>
<evidence type="ECO:0000313" key="1">
    <source>
        <dbReference type="EMBL" id="KAF9441038.1"/>
    </source>
</evidence>
<organism evidence="1 2">
    <name type="scientific">Macrolepiota fuliginosa MF-IS2</name>
    <dbReference type="NCBI Taxonomy" id="1400762"/>
    <lineage>
        <taxon>Eukaryota</taxon>
        <taxon>Fungi</taxon>
        <taxon>Dikarya</taxon>
        <taxon>Basidiomycota</taxon>
        <taxon>Agaricomycotina</taxon>
        <taxon>Agaricomycetes</taxon>
        <taxon>Agaricomycetidae</taxon>
        <taxon>Agaricales</taxon>
        <taxon>Agaricineae</taxon>
        <taxon>Agaricaceae</taxon>
        <taxon>Macrolepiota</taxon>
    </lineage>
</organism>
<evidence type="ECO:0000313" key="2">
    <source>
        <dbReference type="Proteomes" id="UP000807342"/>
    </source>
</evidence>
<proteinExistence type="predicted"/>
<name>A0A9P6BX06_9AGAR</name>
<accession>A0A9P6BX06</accession>
<protein>
    <submittedName>
        <fullName evidence="1">Uncharacterized protein</fullName>
    </submittedName>
</protein>
<dbReference type="EMBL" id="MU152105">
    <property type="protein sequence ID" value="KAF9441038.1"/>
    <property type="molecule type" value="Genomic_DNA"/>
</dbReference>
<keyword evidence="2" id="KW-1185">Reference proteome</keyword>
<reference evidence="1" key="1">
    <citation type="submission" date="2020-11" db="EMBL/GenBank/DDBJ databases">
        <authorList>
            <consortium name="DOE Joint Genome Institute"/>
            <person name="Ahrendt S."/>
            <person name="Riley R."/>
            <person name="Andreopoulos W."/>
            <person name="Labutti K."/>
            <person name="Pangilinan J."/>
            <person name="Ruiz-Duenas F.J."/>
            <person name="Barrasa J.M."/>
            <person name="Sanchez-Garcia M."/>
            <person name="Camarero S."/>
            <person name="Miyauchi S."/>
            <person name="Serrano A."/>
            <person name="Linde D."/>
            <person name="Babiker R."/>
            <person name="Drula E."/>
            <person name="Ayuso-Fernandez I."/>
            <person name="Pacheco R."/>
            <person name="Padilla G."/>
            <person name="Ferreira P."/>
            <person name="Barriuso J."/>
            <person name="Kellner H."/>
            <person name="Castanera R."/>
            <person name="Alfaro M."/>
            <person name="Ramirez L."/>
            <person name="Pisabarro A.G."/>
            <person name="Kuo A."/>
            <person name="Tritt A."/>
            <person name="Lipzen A."/>
            <person name="He G."/>
            <person name="Yan M."/>
            <person name="Ng V."/>
            <person name="Cullen D."/>
            <person name="Martin F."/>
            <person name="Rosso M.-N."/>
            <person name="Henrissat B."/>
            <person name="Hibbett D."/>
            <person name="Martinez A.T."/>
            <person name="Grigoriev I.V."/>
        </authorList>
    </citation>
    <scope>NUCLEOTIDE SEQUENCE</scope>
    <source>
        <strain evidence="1">MF-IS2</strain>
    </source>
</reference>
<gene>
    <name evidence="1" type="ORF">P691DRAFT_766853</name>
</gene>